<evidence type="ECO:0000313" key="2">
    <source>
        <dbReference type="Proteomes" id="UP000825388"/>
    </source>
</evidence>
<name>A0AAW4RQM0_XANCI</name>
<gene>
    <name evidence="1" type="ORF">Xseb_16395</name>
</gene>
<proteinExistence type="predicted"/>
<sequence length="171" mass="18500">MHRVHPDEQVFTVAGRIGGEGDAKGAYVIANSPEELVDRFRDWGFEVTSVASLADVRHSLQILEAIATQSTEIGPEEFLDLLPATAGERRPSSTVFTFIGQYAKTIETSVLLAGFGTAINSSELSGHLRSLGFDVLSVMSLSEAIELQAEMELVACDAYSDDTHLVNLKEV</sequence>
<reference evidence="1" key="1">
    <citation type="submission" date="2015-12" db="EMBL/GenBank/DDBJ databases">
        <authorList>
            <person name="Bansal K."/>
            <person name="Midha S."/>
            <person name="Patil P.B."/>
        </authorList>
    </citation>
    <scope>NUCLEOTIDE SEQUENCE</scope>
    <source>
        <strain evidence="1">LMG867</strain>
    </source>
</reference>
<dbReference type="RefSeq" id="WP_089113732.1">
    <property type="nucleotide sequence ID" value="NZ_LOKL01000131.1"/>
</dbReference>
<accession>A0AAW4RQM0</accession>
<dbReference type="Proteomes" id="UP000825388">
    <property type="component" value="Unassembled WGS sequence"/>
</dbReference>
<comment type="caution">
    <text evidence="1">The sequence shown here is derived from an EMBL/GenBank/DDBJ whole genome shotgun (WGS) entry which is preliminary data.</text>
</comment>
<protein>
    <submittedName>
        <fullName evidence="1">Uncharacterized protein</fullName>
    </submittedName>
</protein>
<organism evidence="1 2">
    <name type="scientific">Xanthomonas citri pv. sesbaniae</name>
    <dbReference type="NCBI Taxonomy" id="473425"/>
    <lineage>
        <taxon>Bacteria</taxon>
        <taxon>Pseudomonadati</taxon>
        <taxon>Pseudomonadota</taxon>
        <taxon>Gammaproteobacteria</taxon>
        <taxon>Lysobacterales</taxon>
        <taxon>Lysobacteraceae</taxon>
        <taxon>Xanthomonas</taxon>
    </lineage>
</organism>
<dbReference type="AlphaFoldDB" id="A0AAW4RQM0"/>
<dbReference type="EMBL" id="LOKL01000131">
    <property type="protein sequence ID" value="MBZ3925557.1"/>
    <property type="molecule type" value="Genomic_DNA"/>
</dbReference>
<evidence type="ECO:0000313" key="1">
    <source>
        <dbReference type="EMBL" id="MBZ3925557.1"/>
    </source>
</evidence>